<feature type="non-terminal residue" evidence="1">
    <location>
        <position position="1"/>
    </location>
</feature>
<protein>
    <submittedName>
        <fullName evidence="1">Uncharacterized protein</fullName>
    </submittedName>
</protein>
<name>A0A8S2PUA2_9BILA</name>
<organism evidence="1 2">
    <name type="scientific">Rotaria magnacalcarata</name>
    <dbReference type="NCBI Taxonomy" id="392030"/>
    <lineage>
        <taxon>Eukaryota</taxon>
        <taxon>Metazoa</taxon>
        <taxon>Spiralia</taxon>
        <taxon>Gnathifera</taxon>
        <taxon>Rotifera</taxon>
        <taxon>Eurotatoria</taxon>
        <taxon>Bdelloidea</taxon>
        <taxon>Philodinida</taxon>
        <taxon>Philodinidae</taxon>
        <taxon>Rotaria</taxon>
    </lineage>
</organism>
<evidence type="ECO:0000313" key="2">
    <source>
        <dbReference type="Proteomes" id="UP000676336"/>
    </source>
</evidence>
<dbReference type="Proteomes" id="UP000676336">
    <property type="component" value="Unassembled WGS sequence"/>
</dbReference>
<evidence type="ECO:0000313" key="1">
    <source>
        <dbReference type="EMBL" id="CAF4067030.1"/>
    </source>
</evidence>
<reference evidence="1" key="1">
    <citation type="submission" date="2021-02" db="EMBL/GenBank/DDBJ databases">
        <authorList>
            <person name="Nowell W R."/>
        </authorList>
    </citation>
    <scope>NUCLEOTIDE SEQUENCE</scope>
</reference>
<gene>
    <name evidence="1" type="ORF">SMN809_LOCUS15522</name>
</gene>
<dbReference type="EMBL" id="CAJOBI010006705">
    <property type="protein sequence ID" value="CAF4067030.1"/>
    <property type="molecule type" value="Genomic_DNA"/>
</dbReference>
<accession>A0A8S2PUA2</accession>
<sequence length="48" mass="5567">QQQQQQHQQPPSHYYQGHSALFTKVKHESQPLFATNDNSWIGQTNFGV</sequence>
<proteinExistence type="predicted"/>
<dbReference type="AlphaFoldDB" id="A0A8S2PUA2"/>
<comment type="caution">
    <text evidence="1">The sequence shown here is derived from an EMBL/GenBank/DDBJ whole genome shotgun (WGS) entry which is preliminary data.</text>
</comment>